<dbReference type="InterPro" id="IPR011002">
    <property type="entry name" value="FliG_a-hlx"/>
</dbReference>
<dbReference type="PRINTS" id="PR00954">
    <property type="entry name" value="FLGMOTORFLIG"/>
</dbReference>
<dbReference type="Proteomes" id="UP000231990">
    <property type="component" value="Unassembled WGS sequence"/>
</dbReference>
<dbReference type="Pfam" id="PF01706">
    <property type="entry name" value="FliG_C"/>
    <property type="match status" value="1"/>
</dbReference>
<evidence type="ECO:0000259" key="2">
    <source>
        <dbReference type="Pfam" id="PF14841"/>
    </source>
</evidence>
<dbReference type="PANTHER" id="PTHR30534:SF0">
    <property type="entry name" value="FLAGELLAR MOTOR SWITCH PROTEIN FLIG"/>
    <property type="match status" value="1"/>
</dbReference>
<dbReference type="PANTHER" id="PTHR30534">
    <property type="entry name" value="FLAGELLAR MOTOR SWITCH PROTEIN FLIG"/>
    <property type="match status" value="1"/>
</dbReference>
<dbReference type="Pfam" id="PF14841">
    <property type="entry name" value="FliG_M"/>
    <property type="match status" value="1"/>
</dbReference>
<evidence type="ECO:0000313" key="5">
    <source>
        <dbReference type="Proteomes" id="UP000231962"/>
    </source>
</evidence>
<protein>
    <submittedName>
        <fullName evidence="4">Endoflagellar motor switch protein</fullName>
    </submittedName>
</protein>
<gene>
    <name evidence="3" type="ORF">CH360_07360</name>
    <name evidence="4" type="ORF">CH373_09615</name>
</gene>
<dbReference type="GO" id="GO:0009288">
    <property type="term" value="C:bacterial-type flagellum"/>
    <property type="evidence" value="ECO:0007669"/>
    <property type="project" value="InterPro"/>
</dbReference>
<keyword evidence="4" id="KW-0282">Flagellum</keyword>
<dbReference type="AlphaFoldDB" id="A0A2M9ZMJ1"/>
<dbReference type="RefSeq" id="WP_100713383.1">
    <property type="nucleotide sequence ID" value="NZ_NPDY01000005.1"/>
</dbReference>
<dbReference type="Proteomes" id="UP000231962">
    <property type="component" value="Unassembled WGS sequence"/>
</dbReference>
<proteinExistence type="predicted"/>
<keyword evidence="4" id="KW-0966">Cell projection</keyword>
<dbReference type="GO" id="GO:0003774">
    <property type="term" value="F:cytoskeletal motor activity"/>
    <property type="evidence" value="ECO:0007669"/>
    <property type="project" value="InterPro"/>
</dbReference>
<feature type="domain" description="Flagellar motor switch protein FliG C-terminal" evidence="1">
    <location>
        <begin position="213"/>
        <end position="318"/>
    </location>
</feature>
<name>A0A2M9ZMJ1_9LEPT</name>
<feature type="domain" description="Flagellar motor switch protein FliG middle" evidence="2">
    <location>
        <begin position="108"/>
        <end position="174"/>
    </location>
</feature>
<evidence type="ECO:0000313" key="3">
    <source>
        <dbReference type="EMBL" id="PJZ70046.1"/>
    </source>
</evidence>
<keyword evidence="4" id="KW-0969">Cilium</keyword>
<evidence type="ECO:0000313" key="4">
    <source>
        <dbReference type="EMBL" id="PJZ73234.1"/>
    </source>
</evidence>
<keyword evidence="5" id="KW-1185">Reference proteome</keyword>
<dbReference type="OrthoDB" id="344038at2"/>
<dbReference type="InterPro" id="IPR023087">
    <property type="entry name" value="Flg_Motor_Flig_C"/>
</dbReference>
<dbReference type="EMBL" id="NPDZ01000005">
    <property type="protein sequence ID" value="PJZ73234.1"/>
    <property type="molecule type" value="Genomic_DNA"/>
</dbReference>
<dbReference type="GO" id="GO:0006935">
    <property type="term" value="P:chemotaxis"/>
    <property type="evidence" value="ECO:0007669"/>
    <property type="project" value="InterPro"/>
</dbReference>
<dbReference type="InterPro" id="IPR032779">
    <property type="entry name" value="FliG_M"/>
</dbReference>
<accession>A0A2M9ZMJ1</accession>
<reference evidence="5 6" key="1">
    <citation type="submission" date="2017-07" db="EMBL/GenBank/DDBJ databases">
        <title>Leptospira spp. isolated from tropical soils.</title>
        <authorList>
            <person name="Thibeaux R."/>
            <person name="Iraola G."/>
            <person name="Ferres I."/>
            <person name="Bierque E."/>
            <person name="Girault D."/>
            <person name="Soupe-Gilbert M.-E."/>
            <person name="Picardeau M."/>
            <person name="Goarant C."/>
        </authorList>
    </citation>
    <scope>NUCLEOTIDE SEQUENCE [LARGE SCALE GENOMIC DNA]</scope>
    <source>
        <strain evidence="4 6">FH1-B-B1</strain>
        <strain evidence="3 5">FH1-B-C1</strain>
    </source>
</reference>
<dbReference type="GO" id="GO:0071973">
    <property type="term" value="P:bacterial-type flagellum-dependent cell motility"/>
    <property type="evidence" value="ECO:0007669"/>
    <property type="project" value="InterPro"/>
</dbReference>
<dbReference type="EMBL" id="NPDY01000005">
    <property type="protein sequence ID" value="PJZ70046.1"/>
    <property type="molecule type" value="Genomic_DNA"/>
</dbReference>
<organism evidence="4 6">
    <name type="scientific">Leptospira perolatii</name>
    <dbReference type="NCBI Taxonomy" id="2023191"/>
    <lineage>
        <taxon>Bacteria</taxon>
        <taxon>Pseudomonadati</taxon>
        <taxon>Spirochaetota</taxon>
        <taxon>Spirochaetia</taxon>
        <taxon>Leptospirales</taxon>
        <taxon>Leptospiraceae</taxon>
        <taxon>Leptospira</taxon>
    </lineage>
</organism>
<dbReference type="InterPro" id="IPR000090">
    <property type="entry name" value="Flg_Motor_Flig"/>
</dbReference>
<comment type="caution">
    <text evidence="4">The sequence shown here is derived from an EMBL/GenBank/DDBJ whole genome shotgun (WGS) entry which is preliminary data.</text>
</comment>
<dbReference type="SUPFAM" id="SSF48029">
    <property type="entry name" value="FliG"/>
    <property type="match status" value="1"/>
</dbReference>
<evidence type="ECO:0000313" key="6">
    <source>
        <dbReference type="Proteomes" id="UP000231990"/>
    </source>
</evidence>
<sequence>MGSPSENLHRAGNILRILGQHLPPEVFTHLGPKDTSRLLESFHKTGKLDPKKERELLGSFLQGLQSSLPKEGTDKDTLALIQELESILKEDGKSEPDWILELRSYDKEQLSRIVAGESANQIALVLCFADPENSARVLEEFPDSDQEEIILQIRDLDLSSDLEQDKLERFLRFKKQVLEHKGSATAVRDRIGKTAADLLTRMDPQDSQKLFHRIREKNPGFAENINEHLFRMEDLLDLHREMLNRFLSRIHPIVIAVALQGTELETRRILLEKLDPALASSVRLEGNSMGPVSLAEIETAQNGILEIFRDSVQSGSIKFRRTL</sequence>
<dbReference type="Gene3D" id="1.10.220.30">
    <property type="match status" value="2"/>
</dbReference>
<evidence type="ECO:0000259" key="1">
    <source>
        <dbReference type="Pfam" id="PF01706"/>
    </source>
</evidence>